<keyword evidence="1" id="KW-0472">Membrane</keyword>
<organism evidence="3 4">
    <name type="scientific">Candidatus Cryptobacteroides excrementavium</name>
    <dbReference type="NCBI Taxonomy" id="2840759"/>
    <lineage>
        <taxon>Bacteria</taxon>
        <taxon>Pseudomonadati</taxon>
        <taxon>Bacteroidota</taxon>
        <taxon>Bacteroidia</taxon>
        <taxon>Bacteroidales</taxon>
        <taxon>Candidatus Cryptobacteroides</taxon>
    </lineage>
</organism>
<proteinExistence type="predicted"/>
<evidence type="ECO:0000256" key="2">
    <source>
        <dbReference type="SAM" id="SignalP"/>
    </source>
</evidence>
<reference evidence="3" key="2">
    <citation type="journal article" date="2021" name="PeerJ">
        <title>Extensive microbial diversity within the chicken gut microbiome revealed by metagenomics and culture.</title>
        <authorList>
            <person name="Gilroy R."/>
            <person name="Ravi A."/>
            <person name="Getino M."/>
            <person name="Pursley I."/>
            <person name="Horton D.L."/>
            <person name="Alikhan N.F."/>
            <person name="Baker D."/>
            <person name="Gharbi K."/>
            <person name="Hall N."/>
            <person name="Watson M."/>
            <person name="Adriaenssens E.M."/>
            <person name="Foster-Nyarko E."/>
            <person name="Jarju S."/>
            <person name="Secka A."/>
            <person name="Antonio M."/>
            <person name="Oren A."/>
            <person name="Chaudhuri R.R."/>
            <person name="La Ragione R."/>
            <person name="Hildebrand F."/>
            <person name="Pallen M.J."/>
        </authorList>
    </citation>
    <scope>NUCLEOTIDE SEQUENCE</scope>
    <source>
        <strain evidence="3">B2-16538</strain>
    </source>
</reference>
<comment type="caution">
    <text evidence="3">The sequence shown here is derived from an EMBL/GenBank/DDBJ whole genome shotgun (WGS) entry which is preliminary data.</text>
</comment>
<gene>
    <name evidence="3" type="ORF">IAB78_06245</name>
</gene>
<feature type="transmembrane region" description="Helical" evidence="1">
    <location>
        <begin position="112"/>
        <end position="129"/>
    </location>
</feature>
<evidence type="ECO:0000313" key="3">
    <source>
        <dbReference type="EMBL" id="MBO8486007.1"/>
    </source>
</evidence>
<evidence type="ECO:0000313" key="4">
    <source>
        <dbReference type="Proteomes" id="UP000823750"/>
    </source>
</evidence>
<feature type="signal peptide" evidence="2">
    <location>
        <begin position="1"/>
        <end position="27"/>
    </location>
</feature>
<dbReference type="EMBL" id="JADILX010000090">
    <property type="protein sequence ID" value="MBO8486007.1"/>
    <property type="molecule type" value="Genomic_DNA"/>
</dbReference>
<feature type="transmembrane region" description="Helical" evidence="1">
    <location>
        <begin position="141"/>
        <end position="169"/>
    </location>
</feature>
<reference evidence="3" key="1">
    <citation type="submission" date="2020-10" db="EMBL/GenBank/DDBJ databases">
        <authorList>
            <person name="Gilroy R."/>
        </authorList>
    </citation>
    <scope>NUCLEOTIDE SEQUENCE</scope>
    <source>
        <strain evidence="3">B2-16538</strain>
    </source>
</reference>
<sequence>MKKSVRRAVFLLSFIVSVTLSGVSANAQYISDMPEDWPVVRKGADFYANGEILTPEQLGSLLSYTDGITLSQVEQYQKGFRTGKGLLIGFGALTGAGLLTLGVGAVGVFVEAIALGIGVSLFAPLYAVSGDSPDASLNSGFIYVTYAGLAATGVGVLGLAAGTAVYCVYKKRLNRVADSVNASREVRLSFGVQKYGAGLALNF</sequence>
<dbReference type="Proteomes" id="UP000823750">
    <property type="component" value="Unassembled WGS sequence"/>
</dbReference>
<keyword evidence="2" id="KW-0732">Signal</keyword>
<keyword evidence="1" id="KW-0812">Transmembrane</keyword>
<dbReference type="AlphaFoldDB" id="A0A9D9J4U5"/>
<protein>
    <submittedName>
        <fullName evidence="3">Uncharacterized protein</fullName>
    </submittedName>
</protein>
<accession>A0A9D9J4U5</accession>
<keyword evidence="1" id="KW-1133">Transmembrane helix</keyword>
<feature type="transmembrane region" description="Helical" evidence="1">
    <location>
        <begin position="86"/>
        <end position="105"/>
    </location>
</feature>
<evidence type="ECO:0000256" key="1">
    <source>
        <dbReference type="SAM" id="Phobius"/>
    </source>
</evidence>
<name>A0A9D9J4U5_9BACT</name>
<feature type="chain" id="PRO_5039171829" evidence="2">
    <location>
        <begin position="28"/>
        <end position="203"/>
    </location>
</feature>